<evidence type="ECO:0000256" key="18">
    <source>
        <dbReference type="ARBA" id="ARBA00053706"/>
    </source>
</evidence>
<keyword evidence="6" id="KW-0132">Cell division</keyword>
<dbReference type="GO" id="GO:0051028">
    <property type="term" value="P:mRNA transport"/>
    <property type="evidence" value="ECO:0007669"/>
    <property type="project" value="UniProtKB-KW"/>
</dbReference>
<evidence type="ECO:0000256" key="4">
    <source>
        <dbReference type="ARBA" id="ARBA00022454"/>
    </source>
</evidence>
<evidence type="ECO:0000256" key="13">
    <source>
        <dbReference type="ARBA" id="ARBA00023010"/>
    </source>
</evidence>
<evidence type="ECO:0000256" key="12">
    <source>
        <dbReference type="ARBA" id="ARBA00022927"/>
    </source>
</evidence>
<evidence type="ECO:0000256" key="16">
    <source>
        <dbReference type="ARBA" id="ARBA00023306"/>
    </source>
</evidence>
<keyword evidence="8" id="KW-0498">Mitosis</keyword>
<dbReference type="PROSITE" id="PS50082">
    <property type="entry name" value="WD_REPEATS_2"/>
    <property type="match status" value="1"/>
</dbReference>
<accession>A0A0B6ZMA5</accession>
<reference evidence="23" key="1">
    <citation type="submission" date="2014-12" db="EMBL/GenBank/DDBJ databases">
        <title>Insight into the proteome of Arion vulgaris.</title>
        <authorList>
            <person name="Aradska J."/>
            <person name="Bulat T."/>
            <person name="Smidak R."/>
            <person name="Sarate P."/>
            <person name="Gangsoo J."/>
            <person name="Sialana F."/>
            <person name="Bilban M."/>
            <person name="Lubec G."/>
        </authorList>
    </citation>
    <scope>NUCLEOTIDE SEQUENCE</scope>
    <source>
        <tissue evidence="23">Skin</tissue>
    </source>
</reference>
<comment type="subunit">
    <text evidence="19">Component of the Nup107-160 subcomplex of the nuclear pore complex (NPC). The Nup107-160 subcomplex includes NUP160, NUP133, NUP107, NUP98, NUP85, NUP43, NUP37, SEH1 and SEC13.</text>
</comment>
<dbReference type="InterPro" id="IPR001680">
    <property type="entry name" value="WD40_rpt"/>
</dbReference>
<dbReference type="GO" id="GO:0031080">
    <property type="term" value="C:nuclear pore outer ring"/>
    <property type="evidence" value="ECO:0007669"/>
    <property type="project" value="InterPro"/>
</dbReference>
<keyword evidence="10" id="KW-0159">Chromosome partition</keyword>
<dbReference type="InterPro" id="IPR036322">
    <property type="entry name" value="WD40_repeat_dom_sf"/>
</dbReference>
<dbReference type="Pfam" id="PF00400">
    <property type="entry name" value="WD40"/>
    <property type="match status" value="1"/>
</dbReference>
<evidence type="ECO:0000256" key="21">
    <source>
        <dbReference type="ARBA" id="ARBA00076652"/>
    </source>
</evidence>
<keyword evidence="11" id="KW-0995">Kinetochore</keyword>
<evidence type="ECO:0000256" key="5">
    <source>
        <dbReference type="ARBA" id="ARBA00022574"/>
    </source>
</evidence>
<dbReference type="PANTHER" id="PTHR22806:SF0">
    <property type="entry name" value="NUCLEOPORIN NUP37"/>
    <property type="match status" value="1"/>
</dbReference>
<keyword evidence="12" id="KW-0653">Protein transport</keyword>
<evidence type="ECO:0000256" key="11">
    <source>
        <dbReference type="ARBA" id="ARBA00022838"/>
    </source>
</evidence>
<dbReference type="InterPro" id="IPR015943">
    <property type="entry name" value="WD40/YVTN_repeat-like_dom_sf"/>
</dbReference>
<evidence type="ECO:0000256" key="22">
    <source>
        <dbReference type="PROSITE-ProRule" id="PRU00221"/>
    </source>
</evidence>
<evidence type="ECO:0000313" key="23">
    <source>
        <dbReference type="EMBL" id="CEK69517.1"/>
    </source>
</evidence>
<dbReference type="Gene3D" id="2.130.10.10">
    <property type="entry name" value="YVTN repeat-like/Quinoprotein amine dehydrogenase"/>
    <property type="match status" value="1"/>
</dbReference>
<dbReference type="EMBL" id="HACG01022652">
    <property type="protein sequence ID" value="CEK69517.1"/>
    <property type="molecule type" value="Transcribed_RNA"/>
</dbReference>
<dbReference type="AlphaFoldDB" id="A0A0B6ZMA5"/>
<keyword evidence="14" id="KW-0906">Nuclear pore complex</keyword>
<comment type="function">
    <text evidence="18">Component of the Nup107-160 subcomplex of the nuclear pore complex (NPC). The Nup107-160 subcomplex is required for the assembly of a functional NPC. The Nup107-160 subcomplex is also required for normal kinetochore microtubule attachment, mitotic progression and chromosome segregation.</text>
</comment>
<dbReference type="GO" id="GO:0000776">
    <property type="term" value="C:kinetochore"/>
    <property type="evidence" value="ECO:0007669"/>
    <property type="project" value="UniProtKB-KW"/>
</dbReference>
<evidence type="ECO:0000256" key="1">
    <source>
        <dbReference type="ARBA" id="ARBA00004567"/>
    </source>
</evidence>
<dbReference type="SUPFAM" id="SSF50978">
    <property type="entry name" value="WD40 repeat-like"/>
    <property type="match status" value="1"/>
</dbReference>
<evidence type="ECO:0000256" key="8">
    <source>
        <dbReference type="ARBA" id="ARBA00022776"/>
    </source>
</evidence>
<evidence type="ECO:0000256" key="7">
    <source>
        <dbReference type="ARBA" id="ARBA00022737"/>
    </source>
</evidence>
<keyword evidence="16" id="KW-0131">Cell cycle</keyword>
<keyword evidence="13" id="KW-0811">Translocation</keyword>
<evidence type="ECO:0000256" key="14">
    <source>
        <dbReference type="ARBA" id="ARBA00023132"/>
    </source>
</evidence>
<keyword evidence="4" id="KW-0158">Chromosome</keyword>
<dbReference type="GO" id="GO:0051301">
    <property type="term" value="P:cell division"/>
    <property type="evidence" value="ECO:0007669"/>
    <property type="project" value="UniProtKB-KW"/>
</dbReference>
<gene>
    <name evidence="23" type="primary">ORF70498</name>
</gene>
<feature type="repeat" description="WD" evidence="22">
    <location>
        <begin position="118"/>
        <end position="160"/>
    </location>
</feature>
<dbReference type="GO" id="GO:0007059">
    <property type="term" value="P:chromosome segregation"/>
    <property type="evidence" value="ECO:0007669"/>
    <property type="project" value="UniProtKB-KW"/>
</dbReference>
<sequence>MTETKPSSTYTIPCSDTVQCVEFSPFEWSCQLLAVGTPSCISVFSCRFQEEDVKISKGIEYTRLRDFSTKCNTLAIAWSPQTSLQVLPKIMSFAAATDDRTLQIFMTDLNTSHSVKVLSGHKDFVNAITYDPSEGSLVASTGDDLTCRVWSVADGQQESLFQLTSPGVSVCWHNDEPYKLMVAQKDGTIRFFSLHNQQPIMSLSCGQTPLLSADWSRHNHLLVGAVAGTEWMVFNVSVSSLPIERRQAHSEGACQFRWSRCHESLLATSGRPGRELKVFNTRHQQLHVNTSLKVSYSLSWHLHLPIVAVGGDRAVHLWTVESI</sequence>
<evidence type="ECO:0000256" key="2">
    <source>
        <dbReference type="ARBA" id="ARBA00004629"/>
    </source>
</evidence>
<keyword evidence="7" id="KW-0677">Repeat</keyword>
<keyword evidence="3" id="KW-0813">Transport</keyword>
<dbReference type="PANTHER" id="PTHR22806">
    <property type="entry name" value="NUCLEOPORIN NUP37 P37 -RELATED"/>
    <property type="match status" value="1"/>
</dbReference>
<protein>
    <recommendedName>
        <fullName evidence="20">Nucleoporin Nup37</fullName>
    </recommendedName>
    <alternativeName>
        <fullName evidence="21">Nup107-160 subcomplex subunit Nup37</fullName>
    </alternativeName>
</protein>
<keyword evidence="15" id="KW-0539">Nucleus</keyword>
<dbReference type="GO" id="GO:0015031">
    <property type="term" value="P:protein transport"/>
    <property type="evidence" value="ECO:0007669"/>
    <property type="project" value="UniProtKB-KW"/>
</dbReference>
<proteinExistence type="predicted"/>
<evidence type="ECO:0000256" key="6">
    <source>
        <dbReference type="ARBA" id="ARBA00022618"/>
    </source>
</evidence>
<dbReference type="PROSITE" id="PS50294">
    <property type="entry name" value="WD_REPEATS_REGION"/>
    <property type="match status" value="1"/>
</dbReference>
<evidence type="ECO:0000256" key="17">
    <source>
        <dbReference type="ARBA" id="ARBA00023328"/>
    </source>
</evidence>
<evidence type="ECO:0000256" key="10">
    <source>
        <dbReference type="ARBA" id="ARBA00022829"/>
    </source>
</evidence>
<evidence type="ECO:0000256" key="19">
    <source>
        <dbReference type="ARBA" id="ARBA00062724"/>
    </source>
</evidence>
<keyword evidence="17" id="KW-0137">Centromere</keyword>
<name>A0A0B6ZMA5_9EUPU</name>
<evidence type="ECO:0000256" key="9">
    <source>
        <dbReference type="ARBA" id="ARBA00022816"/>
    </source>
</evidence>
<organism evidence="23">
    <name type="scientific">Arion vulgaris</name>
    <dbReference type="NCBI Taxonomy" id="1028688"/>
    <lineage>
        <taxon>Eukaryota</taxon>
        <taxon>Metazoa</taxon>
        <taxon>Spiralia</taxon>
        <taxon>Lophotrochozoa</taxon>
        <taxon>Mollusca</taxon>
        <taxon>Gastropoda</taxon>
        <taxon>Heterobranchia</taxon>
        <taxon>Euthyneura</taxon>
        <taxon>Panpulmonata</taxon>
        <taxon>Eupulmonata</taxon>
        <taxon>Stylommatophora</taxon>
        <taxon>Helicina</taxon>
        <taxon>Arionoidea</taxon>
        <taxon>Arionidae</taxon>
        <taxon>Arion</taxon>
    </lineage>
</organism>
<evidence type="ECO:0000256" key="15">
    <source>
        <dbReference type="ARBA" id="ARBA00023242"/>
    </source>
</evidence>
<evidence type="ECO:0000256" key="20">
    <source>
        <dbReference type="ARBA" id="ARBA00068271"/>
    </source>
</evidence>
<keyword evidence="5 22" id="KW-0853">WD repeat</keyword>
<evidence type="ECO:0000256" key="3">
    <source>
        <dbReference type="ARBA" id="ARBA00022448"/>
    </source>
</evidence>
<dbReference type="FunFam" id="2.130.10.10:FF:000168">
    <property type="entry name" value="Nucleoporin Nup37"/>
    <property type="match status" value="1"/>
</dbReference>
<comment type="subcellular location">
    <subcellularLocation>
        <location evidence="2">Chromosome</location>
        <location evidence="2">Centromere</location>
        <location evidence="2">Kinetochore</location>
    </subcellularLocation>
    <subcellularLocation>
        <location evidence="1">Nucleus</location>
        <location evidence="1">Nuclear pore complex</location>
    </subcellularLocation>
</comment>
<dbReference type="SMART" id="SM00320">
    <property type="entry name" value="WD40"/>
    <property type="match status" value="7"/>
</dbReference>
<dbReference type="InterPro" id="IPR037626">
    <property type="entry name" value="NUP37"/>
</dbReference>
<keyword evidence="9" id="KW-0509">mRNA transport</keyword>